<keyword evidence="2" id="KW-1185">Reference proteome</keyword>
<proteinExistence type="predicted"/>
<dbReference type="HOGENOM" id="CLU_1317243_0_0_1"/>
<evidence type="ECO:0000313" key="2">
    <source>
        <dbReference type="Proteomes" id="UP000026960"/>
    </source>
</evidence>
<dbReference type="STRING" id="65489.A0A0D3ENX3"/>
<reference evidence="1" key="2">
    <citation type="submission" date="2015-03" db="UniProtKB">
        <authorList>
            <consortium name="EnsemblPlants"/>
        </authorList>
    </citation>
    <scope>IDENTIFICATION</scope>
</reference>
<dbReference type="Proteomes" id="UP000026960">
    <property type="component" value="Chromosome 1"/>
</dbReference>
<sequence>MQTPSVPKILKPCAAVLGFTTLQMDLIVARCSAAFFHSPTLLVNVQFWLGYLRGCVDWEASPTTTSAGSASPTPPSCSWQHQIQGCPSDRRRVRGAAQDATIQGRHCRSVPLETGASRLEGGLLQGRAELGWTEAQVKTAAAKIPTVLMLSVERLRKNWEFLTKEVGMDAERVANFPLIPGREARAARGSGWSACCRVQAWRLWRGRDFINVATIVEEDFVAKFIRPSLVKDSNLDKVYESTIAEKELKNSKSV</sequence>
<dbReference type="AlphaFoldDB" id="A0A0D3ENX3"/>
<name>A0A0D3ENX3_9ORYZ</name>
<dbReference type="PaxDb" id="65489-OBART01G15840.1"/>
<dbReference type="Gene3D" id="1.25.70.10">
    <property type="entry name" value="Transcription termination factor 3, mitochondrial"/>
    <property type="match status" value="1"/>
</dbReference>
<reference evidence="1" key="1">
    <citation type="journal article" date="2009" name="Rice">
        <title>De Novo Next Generation Sequencing of Plant Genomes.</title>
        <authorList>
            <person name="Rounsley S."/>
            <person name="Marri P.R."/>
            <person name="Yu Y."/>
            <person name="He R."/>
            <person name="Sisneros N."/>
            <person name="Goicoechea J.L."/>
            <person name="Lee S.J."/>
            <person name="Angelova A."/>
            <person name="Kudrna D."/>
            <person name="Luo M."/>
            <person name="Affourtit J."/>
            <person name="Desany B."/>
            <person name="Knight J."/>
            <person name="Niazi F."/>
            <person name="Egholm M."/>
            <person name="Wing R.A."/>
        </authorList>
    </citation>
    <scope>NUCLEOTIDE SEQUENCE [LARGE SCALE GENOMIC DNA]</scope>
    <source>
        <strain evidence="1">cv. IRGC 105608</strain>
    </source>
</reference>
<evidence type="ECO:0000313" key="1">
    <source>
        <dbReference type="EnsemblPlants" id="OBART01G15840.1"/>
    </source>
</evidence>
<protein>
    <submittedName>
        <fullName evidence="1">Uncharacterized protein</fullName>
    </submittedName>
</protein>
<organism evidence="1">
    <name type="scientific">Oryza barthii</name>
    <dbReference type="NCBI Taxonomy" id="65489"/>
    <lineage>
        <taxon>Eukaryota</taxon>
        <taxon>Viridiplantae</taxon>
        <taxon>Streptophyta</taxon>
        <taxon>Embryophyta</taxon>
        <taxon>Tracheophyta</taxon>
        <taxon>Spermatophyta</taxon>
        <taxon>Magnoliopsida</taxon>
        <taxon>Liliopsida</taxon>
        <taxon>Poales</taxon>
        <taxon>Poaceae</taxon>
        <taxon>BOP clade</taxon>
        <taxon>Oryzoideae</taxon>
        <taxon>Oryzeae</taxon>
        <taxon>Oryzinae</taxon>
        <taxon>Oryza</taxon>
    </lineage>
</organism>
<accession>A0A0D3ENX3</accession>
<dbReference type="EnsemblPlants" id="OBART01G15840.1">
    <property type="protein sequence ID" value="OBART01G15840.1"/>
    <property type="gene ID" value="OBART01G15840"/>
</dbReference>
<dbReference type="Gramene" id="OBART01G15840.1">
    <property type="protein sequence ID" value="OBART01G15840.1"/>
    <property type="gene ID" value="OBART01G15840"/>
</dbReference>
<dbReference type="InterPro" id="IPR038538">
    <property type="entry name" value="MTERF_sf"/>
</dbReference>